<dbReference type="EMBL" id="JAKGBZ010000085">
    <property type="protein sequence ID" value="MCF3948809.1"/>
    <property type="molecule type" value="Genomic_DNA"/>
</dbReference>
<dbReference type="Gene3D" id="3.30.160.250">
    <property type="match status" value="1"/>
</dbReference>
<evidence type="ECO:0000259" key="1">
    <source>
        <dbReference type="Pfam" id="PF15919"/>
    </source>
</evidence>
<comment type="caution">
    <text evidence="2">The sequence shown here is derived from an EMBL/GenBank/DDBJ whole genome shotgun (WGS) entry which is preliminary data.</text>
</comment>
<keyword evidence="3" id="KW-1185">Reference proteome</keyword>
<name>A0ABS9E5G2_9PROT</name>
<accession>A0ABS9E5G2</accession>
<protein>
    <submittedName>
        <fullName evidence="2">Type II toxin-antitoxin system HicB family antitoxin</fullName>
    </submittedName>
</protein>
<dbReference type="SUPFAM" id="SSF47598">
    <property type="entry name" value="Ribbon-helix-helix"/>
    <property type="match status" value="1"/>
</dbReference>
<dbReference type="SUPFAM" id="SSF143100">
    <property type="entry name" value="TTHA1013/TTHA0281-like"/>
    <property type="match status" value="1"/>
</dbReference>
<dbReference type="Pfam" id="PF15919">
    <property type="entry name" value="HicB_lk_antitox"/>
    <property type="match status" value="1"/>
</dbReference>
<reference evidence="2 3" key="1">
    <citation type="submission" date="2022-01" db="EMBL/GenBank/DDBJ databases">
        <authorList>
            <person name="Won M."/>
            <person name="Kim S.-J."/>
            <person name="Kwon S.-W."/>
        </authorList>
    </citation>
    <scope>NUCLEOTIDE SEQUENCE [LARGE SCALE GENOMIC DNA]</scope>
    <source>
        <strain evidence="2 3">KCTC 23505</strain>
    </source>
</reference>
<proteinExistence type="predicted"/>
<organism evidence="2 3">
    <name type="scientific">Acidiphilium iwatense</name>
    <dbReference type="NCBI Taxonomy" id="768198"/>
    <lineage>
        <taxon>Bacteria</taxon>
        <taxon>Pseudomonadati</taxon>
        <taxon>Pseudomonadota</taxon>
        <taxon>Alphaproteobacteria</taxon>
        <taxon>Acetobacterales</taxon>
        <taxon>Acidocellaceae</taxon>
        <taxon>Acidiphilium</taxon>
    </lineage>
</organism>
<dbReference type="InterPro" id="IPR031807">
    <property type="entry name" value="HicB-like"/>
</dbReference>
<feature type="domain" description="HicB-like antitoxin of toxin-antitoxin system" evidence="1">
    <location>
        <begin position="3"/>
        <end position="125"/>
    </location>
</feature>
<evidence type="ECO:0000313" key="2">
    <source>
        <dbReference type="EMBL" id="MCF3948809.1"/>
    </source>
</evidence>
<dbReference type="InterPro" id="IPR035069">
    <property type="entry name" value="TTHA1013/TTHA0281-like"/>
</dbReference>
<sequence length="139" mass="14747">MRYPIAIEAGTDTAAFGVVVPDLPGCFSAGGTLDEAMAGAEEAAAAWIDAALDAGQAVPAPSDLDSIRRNPDYAGWLFGVITLDPSVLDDTTERVNITLPRRVLKRLDALARAAGESRSGYIAHLTLEEPRHRRGFAGR</sequence>
<evidence type="ECO:0000313" key="3">
    <source>
        <dbReference type="Proteomes" id="UP001521209"/>
    </source>
</evidence>
<gene>
    <name evidence="2" type="ORF">L2A60_19345</name>
</gene>
<dbReference type="Proteomes" id="UP001521209">
    <property type="component" value="Unassembled WGS sequence"/>
</dbReference>
<dbReference type="InterPro" id="IPR010985">
    <property type="entry name" value="Ribbon_hlx_hlx"/>
</dbReference>
<dbReference type="RefSeq" id="WP_235706118.1">
    <property type="nucleotide sequence ID" value="NZ_JAKGBZ010000085.1"/>
</dbReference>